<evidence type="ECO:0000313" key="2">
    <source>
        <dbReference type="EMBL" id="OEY71104.1"/>
    </source>
</evidence>
<proteinExistence type="predicted"/>
<accession>A0A1E7QA86</accession>
<name>A0A1E7QA86_9GAMM</name>
<dbReference type="Proteomes" id="UP000242258">
    <property type="component" value="Unassembled WGS sequence"/>
</dbReference>
<feature type="compositionally biased region" description="Basic and acidic residues" evidence="1">
    <location>
        <begin position="39"/>
        <end position="71"/>
    </location>
</feature>
<feature type="region of interest" description="Disordered" evidence="1">
    <location>
        <begin position="21"/>
        <end position="80"/>
    </location>
</feature>
<dbReference type="AlphaFoldDB" id="A0A1E7QA86"/>
<dbReference type="STRING" id="1628148.BI198_13650"/>
<sequence length="294" mass="32013">MLGAVLWLVLAIIVPALTVPEPSRQQQERIPAQLAKVMLEQRKTPPPEPVKAEPKPEPEVKKPEPKPEPVEAAKTPTVPKQDIATARQQAQQTGLLALQDDLAAMRQSFSANKNQAKVKSTGQQQAAQVQRDVISNQAKQQFAQQQAVTATGEVARTKLADNGSAQLQKQQIEGLADQDAANALAAQESANSTAETASKGRSEAMIRQILEANKTSLYALYSRALRRDPLLQGKVVFEFVINPDGSLSTVKIVQSELNNSALERQLSLRMQSINFGAEPVAVTRSQWTVEFLPS</sequence>
<evidence type="ECO:0000256" key="1">
    <source>
        <dbReference type="SAM" id="MobiDB-lite"/>
    </source>
</evidence>
<dbReference type="OrthoDB" id="7057177at2"/>
<dbReference type="EMBL" id="MKEK01000001">
    <property type="protein sequence ID" value="OEY71104.1"/>
    <property type="molecule type" value="Genomic_DNA"/>
</dbReference>
<dbReference type="SUPFAM" id="SSF74653">
    <property type="entry name" value="TolA/TonB C-terminal domain"/>
    <property type="match status" value="1"/>
</dbReference>
<gene>
    <name evidence="2" type="ORF">BI198_13650</name>
</gene>
<keyword evidence="3" id="KW-1185">Reference proteome</keyword>
<evidence type="ECO:0000313" key="3">
    <source>
        <dbReference type="Proteomes" id="UP000242258"/>
    </source>
</evidence>
<dbReference type="Gene3D" id="3.30.1150.10">
    <property type="match status" value="1"/>
</dbReference>
<reference evidence="3" key="1">
    <citation type="submission" date="2016-09" db="EMBL/GenBank/DDBJ databases">
        <authorList>
            <person name="Wan X."/>
            <person name="Hou S."/>
        </authorList>
    </citation>
    <scope>NUCLEOTIDE SEQUENCE [LARGE SCALE GENOMIC DNA]</scope>
    <source>
        <strain evidence="3">KH87</strain>
    </source>
</reference>
<dbReference type="NCBIfam" id="NF033768">
    <property type="entry name" value="myxo_SS_tail"/>
    <property type="match status" value="1"/>
</dbReference>
<evidence type="ECO:0008006" key="4">
    <source>
        <dbReference type="Google" id="ProtNLM"/>
    </source>
</evidence>
<organism evidence="2 3">
    <name type="scientific">Rheinheimera salexigens</name>
    <dbReference type="NCBI Taxonomy" id="1628148"/>
    <lineage>
        <taxon>Bacteria</taxon>
        <taxon>Pseudomonadati</taxon>
        <taxon>Pseudomonadota</taxon>
        <taxon>Gammaproteobacteria</taxon>
        <taxon>Chromatiales</taxon>
        <taxon>Chromatiaceae</taxon>
        <taxon>Rheinheimera</taxon>
    </lineage>
</organism>
<comment type="caution">
    <text evidence="2">The sequence shown here is derived from an EMBL/GenBank/DDBJ whole genome shotgun (WGS) entry which is preliminary data.</text>
</comment>
<protein>
    <recommendedName>
        <fullName evidence="4">Energy transducer TonB</fullName>
    </recommendedName>
</protein>
<dbReference type="InterPro" id="IPR049806">
    <property type="entry name" value="MasK-like_C"/>
</dbReference>